<feature type="domain" description="SRCR" evidence="13">
    <location>
        <begin position="136"/>
        <end position="235"/>
    </location>
</feature>
<evidence type="ECO:0000256" key="2">
    <source>
        <dbReference type="ARBA" id="ARBA00022525"/>
    </source>
</evidence>
<feature type="disulfide bond" evidence="11">
    <location>
        <begin position="1635"/>
        <end position="1699"/>
    </location>
</feature>
<feature type="disulfide bond" evidence="11">
    <location>
        <begin position="1543"/>
        <end position="1604"/>
    </location>
</feature>
<evidence type="ECO:0000256" key="12">
    <source>
        <dbReference type="SAM" id="SignalP"/>
    </source>
</evidence>
<feature type="disulfide bond" evidence="11">
    <location>
        <begin position="1753"/>
        <end position="1814"/>
    </location>
</feature>
<comment type="subunit">
    <text evidence="9">Interacts with LGALS1 and laminin.</text>
</comment>
<dbReference type="PROSITE" id="PS50287">
    <property type="entry name" value="SRCR_2"/>
    <property type="match status" value="17"/>
</dbReference>
<protein>
    <recommendedName>
        <fullName evidence="10">Soluble scavenger receptor cysteine-rich domain-containing protein SSC5D</fullName>
    </recommendedName>
</protein>
<feature type="disulfide bond" evidence="11">
    <location>
        <begin position="1784"/>
        <end position="1794"/>
    </location>
</feature>
<keyword evidence="7" id="KW-0325">Glycoprotein</keyword>
<feature type="domain" description="SRCR" evidence="13">
    <location>
        <begin position="1065"/>
        <end position="1165"/>
    </location>
</feature>
<evidence type="ECO:0000256" key="1">
    <source>
        <dbReference type="ARBA" id="ARBA00004613"/>
    </source>
</evidence>
<feature type="disulfide bond" evidence="11">
    <location>
        <begin position="56"/>
        <end position="120"/>
    </location>
</feature>
<feature type="disulfide bond" evidence="11">
    <location>
        <begin position="1469"/>
        <end position="1479"/>
    </location>
</feature>
<feature type="disulfide bond" evidence="11">
    <location>
        <begin position="880"/>
        <end position="944"/>
    </location>
</feature>
<dbReference type="OMA" id="KCTGQET"/>
<feature type="domain" description="SRCR" evidence="13">
    <location>
        <begin position="1505"/>
        <end position="1605"/>
    </location>
</feature>
<feature type="disulfide bond" evidence="11">
    <location>
        <begin position="1679"/>
        <end position="1689"/>
    </location>
</feature>
<feature type="disulfide bond" evidence="11">
    <location>
        <begin position="1103"/>
        <end position="1164"/>
    </location>
</feature>
<accession>W5NEN7</accession>
<comment type="function">
    <text evidence="8">Binds to extracellular matrix proteins. Binds to pathogen-associated molecular patterns (PAMPs) present on the cell walls of Gram-positive and Gram-negative bacteria and fungi, behaving as a pattern recognition receptor (PRR). Induces bacterial and fungal aggregation and subsequent inhibition of PAMP-induced cytokine release. Does not possess intrinsic bactericidal activity. May play a role in the innate defense and homeostasis of certain epithelial surfaces.</text>
</comment>
<evidence type="ECO:0000256" key="4">
    <source>
        <dbReference type="ARBA" id="ARBA00022737"/>
    </source>
</evidence>
<feature type="disulfide bond" evidence="11">
    <location>
        <begin position="998"/>
        <end position="1059"/>
    </location>
</feature>
<keyword evidence="15" id="KW-1185">Reference proteome</keyword>
<dbReference type="FunFam" id="3.10.250.10:FF:000006">
    <property type="entry name" value="neurotrypsin isoform X2"/>
    <property type="match status" value="14"/>
</dbReference>
<feature type="domain" description="SRCR" evidence="13">
    <location>
        <begin position="637"/>
        <end position="737"/>
    </location>
</feature>
<keyword evidence="6" id="KW-0675">Receptor</keyword>
<feature type="disulfide bond" evidence="11">
    <location>
        <begin position="173"/>
        <end position="234"/>
    </location>
</feature>
<keyword evidence="5 11" id="KW-1015">Disulfide bond</keyword>
<reference evidence="14" key="3">
    <citation type="submission" date="2025-09" db="UniProtKB">
        <authorList>
            <consortium name="Ensembl"/>
        </authorList>
    </citation>
    <scope>IDENTIFICATION</scope>
</reference>
<feature type="disulfide bond" evidence="11">
    <location>
        <begin position="985"/>
        <end position="1049"/>
    </location>
</feature>
<reference evidence="14" key="2">
    <citation type="submission" date="2025-08" db="UniProtKB">
        <authorList>
            <consortium name="Ensembl"/>
        </authorList>
    </citation>
    <scope>IDENTIFICATION</scope>
</reference>
<dbReference type="EMBL" id="AHAT01031370">
    <property type="status" value="NOT_ANNOTATED_CDS"/>
    <property type="molecule type" value="Genomic_DNA"/>
</dbReference>
<evidence type="ECO:0000256" key="9">
    <source>
        <dbReference type="ARBA" id="ARBA00064153"/>
    </source>
</evidence>
<evidence type="ECO:0000313" key="14">
    <source>
        <dbReference type="Ensembl" id="ENSLOCP00000019096.1"/>
    </source>
</evidence>
<feature type="disulfide bond" evidence="11">
    <location>
        <begin position="570"/>
        <end position="631"/>
    </location>
</feature>
<feature type="disulfide bond" evidence="11">
    <location>
        <begin position="204"/>
        <end position="214"/>
    </location>
</feature>
<feature type="domain" description="SRCR" evidence="13">
    <location>
        <begin position="855"/>
        <end position="955"/>
    </location>
</feature>
<name>W5NEN7_LEPOC</name>
<feature type="disulfide bond" evidence="11">
    <location>
        <begin position="69"/>
        <end position="130"/>
    </location>
</feature>
<feature type="disulfide bond" evidence="11">
    <location>
        <begin position="1320"/>
        <end position="1384"/>
    </location>
</feature>
<feature type="disulfide bond" evidence="11">
    <location>
        <begin position="1438"/>
        <end position="1499"/>
    </location>
</feature>
<dbReference type="PROSITE" id="PS00420">
    <property type="entry name" value="SRCR_1"/>
    <property type="match status" value="16"/>
</dbReference>
<feature type="disulfide bond" evidence="11">
    <location>
        <begin position="662"/>
        <end position="726"/>
    </location>
</feature>
<feature type="domain" description="SRCR" evidence="13">
    <location>
        <begin position="322"/>
        <end position="422"/>
    </location>
</feature>
<feature type="disulfide bond" evidence="11">
    <location>
        <begin position="347"/>
        <end position="411"/>
    </location>
</feature>
<dbReference type="SMART" id="SM00202">
    <property type="entry name" value="SR"/>
    <property type="match status" value="17"/>
</dbReference>
<dbReference type="FunFam" id="3.10.250.10:FF:000009">
    <property type="entry name" value="WC1"/>
    <property type="match status" value="1"/>
</dbReference>
<feature type="domain" description="SRCR" evidence="13">
    <location>
        <begin position="960"/>
        <end position="1060"/>
    </location>
</feature>
<dbReference type="PANTHER" id="PTHR19331">
    <property type="entry name" value="SCAVENGER RECEPTOR DOMAIN-CONTAINING"/>
    <property type="match status" value="1"/>
</dbReference>
<dbReference type="PANTHER" id="PTHR19331:SF22">
    <property type="entry name" value="DELETED IN MALIGNANT BRAIN TUMORS 1 PROTEIN"/>
    <property type="match status" value="1"/>
</dbReference>
<dbReference type="InParanoid" id="W5NEN7"/>
<feature type="disulfide bond" evidence="11">
    <location>
        <begin position="788"/>
        <end position="849"/>
    </location>
</feature>
<dbReference type="Gene3D" id="3.10.250.10">
    <property type="entry name" value="SRCR-like domain"/>
    <property type="match status" value="17"/>
</dbReference>
<dbReference type="Bgee" id="ENSLOCG00000015515">
    <property type="expression patterns" value="Expressed in ovary and 3 other cell types or tissues"/>
</dbReference>
<feature type="disulfide bond" evidence="11">
    <location>
        <begin position="391"/>
        <end position="401"/>
    </location>
</feature>
<feature type="disulfide bond" evidence="11">
    <location>
        <begin position="924"/>
        <end position="934"/>
    </location>
</feature>
<dbReference type="GO" id="GO:0016020">
    <property type="term" value="C:membrane"/>
    <property type="evidence" value="ECO:0007669"/>
    <property type="project" value="InterPro"/>
</dbReference>
<feature type="domain" description="SRCR" evidence="13">
    <location>
        <begin position="1295"/>
        <end position="1395"/>
    </location>
</feature>
<feature type="disulfide bond" evidence="11">
    <location>
        <begin position="1134"/>
        <end position="1144"/>
    </location>
</feature>
<feature type="domain" description="SRCR" evidence="13">
    <location>
        <begin position="240"/>
        <end position="316"/>
    </location>
</feature>
<feature type="domain" description="SRCR" evidence="13">
    <location>
        <begin position="427"/>
        <end position="527"/>
    </location>
</feature>
<feature type="disulfide bond" evidence="11">
    <location>
        <begin position="1574"/>
        <end position="1584"/>
    </location>
</feature>
<evidence type="ECO:0000256" key="7">
    <source>
        <dbReference type="ARBA" id="ARBA00023180"/>
    </source>
</evidence>
<feature type="disulfide bond" evidence="11">
    <location>
        <begin position="465"/>
        <end position="526"/>
    </location>
</feature>
<sequence length="1817" mass="191572">MKALELFPTFILLYLASQFIGSSDTFNGTSLRLVNGANNCSGRVEVFYAGQWGTVCDDGWGVPEARVVCREIGCGAPLAATSQAQFGEGSGIILLDDVACAGTETSLLDCPSSARGYHNCDHSEDAGVICSDGSRVQLANGNNCSGRVEVHHAGQWGTVCHLDWSIDDAEVVCKELGCGNALSPTGRAWFGAGSGPIWLSAVMCAGTEPSLLACNSGGLGGHSCTHNEDAGVICSEMPMLTLSDGPDRCSGRVEVQLGGYWGTVCSSLWDMKDAEVVCRQLGCGSALFAPLWSAYGEGTGPILMNNVVCTGTEDVLINGPRVRLVSGWDRCSGRVEVYAAHQWGTVCGYGWDLKDADVVCQQLGCGAAVSASEWAEFGPGFGLIALVDVGCSGNESSLFDCKSGDLQTYLCLHYFDANVVCADGTRVRLVNGSHNCSGRVEVYHRGHWGTVCSNYWDLADANVVCREVGCGRALSAHYFADFGRGSGAIVLDDVHCAGTESSLLNCRAREIGNHNCDHELDAGVICADKTKVRLVNGNNNCSGRVEVYHYGTWGTVCDDGWDVSDAQVVCQELGCGDALSAPGKATFGRGTGPIFLDDVHCNGMESSLLNCVSDGMATHNCQHNEDAGVVCSDGATVRLVNGNNRCAGRVEVRHNGQWGTVCDDYWDIRDAHVVCQELGCGYALFAPGWAAYGEGTGPITLDDVACTGSETSLLNCGHSGLGRHNCYHFEDASVVCSGLRTTDLYTGPRVRLVNGNSSCSGRVEVYYAGQWGTVCDDSWGLNDAHVVCGEVGCGRGLSAPGFAEFGMGIGLIMLDDVQCLGNETSLFNCRATQLGLHNCHHLEDASVVCSGPVYVRLVGGSDRCNGRVEVYHSGVWGTVCDHAWNVDTAQVVCRELGCGHALLAPGAATFGQGTGHIWLDDVSCTGSETSLLQCGNRGFGVHNCAHSDDAGAVCSDGTRVRLVNGANNCSGRVEVYNAGQWGTVCDDYWDIVDASVVCRELGCGRALSALQYAAFGQGTGLIFLDNVNCIGNESSLLNCSYPGIGVHDCSHYEDAAVICSDETRVRLVNGANNCSGRVEVYVGGYWGTVCSDYWDMADASVVCRELGCGRALSALQYAPFGQGSGPIFLDNVNCIGNESSLLNCSSPGLGVHNCYHFLDAAVICSESLKGYKHLSVLSVLLFPFTDGTRVRLVNGANNCSGRVEVYAGGYWGTVCDDYWDIADASVVCRELGCGRAVSALQYAPFGQGSGPIFLDNVNCIGNESSLLNCSSPGLGVHDCSHYEDAAVICSDGTRVRLVNGANNCSGRVEVYVAGYWGTVCSDYWDIVDASVVCRELGCGRAVSALQYAPFGQGSGPIFLDDVNCNGNESSLLNCSSPGLGVHNCYHFLDAAVICSGRTKVRLVNGHNNCSGRVEVYYYGTWGTVCDDGWDVSDAQVVCRELGCGNALSALSGATFGQGTGPIFFDDVHCTGNESSLLNCWSVGLASQNCQHNEDAGVVCSDGATVRLVNGNNRCAGRVEVRHNGQWGTVCDDYWDIRDAHVVCQELGCGYALFAPGWAAYGEGTGPITLDDVACTGSETSLLNCGHSGLGRHNCYHFEDASVVCSAGPRVRLVNGNSNCSGRVEVYYAGQWGTVCDDSWDLNAAHVVCGEVGCGRGLSAPGFAEFGMGIGLIMLDDVQCLGNETSLFNCRATQLGLHNCHHLEDASVVCSGPVYVRLVGGSDRCNGRVEVHHSGVWGTVCDHAWNVTTAQVVCRELGCGHALLAPGAATFGQGTGHIWLDDVSCTGSETSLLQCGNRGFGVHNCAHSDDAGAVCSGM</sequence>
<feature type="disulfide bond" evidence="11">
    <location>
        <begin position="1740"/>
        <end position="1804"/>
    </location>
</feature>
<feature type="domain" description="SRCR" evidence="13">
    <location>
        <begin position="31"/>
        <end position="131"/>
    </location>
</feature>
<comment type="caution">
    <text evidence="11">Lacks conserved residue(s) required for the propagation of feature annotation.</text>
</comment>
<feature type="disulfide bond" evidence="11">
    <location>
        <begin position="893"/>
        <end position="954"/>
    </location>
</feature>
<feature type="disulfide bond" evidence="11">
    <location>
        <begin position="1333"/>
        <end position="1394"/>
    </location>
</feature>
<dbReference type="Proteomes" id="UP000018468">
    <property type="component" value="Linkage group LG1"/>
</dbReference>
<feature type="disulfide bond" evidence="11">
    <location>
        <begin position="1530"/>
        <end position="1594"/>
    </location>
</feature>
<feature type="domain" description="SRCR" evidence="13">
    <location>
        <begin position="1190"/>
        <end position="1290"/>
    </location>
</feature>
<dbReference type="InterPro" id="IPR036772">
    <property type="entry name" value="SRCR-like_dom_sf"/>
</dbReference>
<dbReference type="HOGENOM" id="CLU_237327_0_0_1"/>
<feature type="disulfide bond" evidence="11">
    <location>
        <begin position="557"/>
        <end position="621"/>
    </location>
</feature>
<reference evidence="15" key="1">
    <citation type="submission" date="2011-12" db="EMBL/GenBank/DDBJ databases">
        <title>The Draft Genome of Lepisosteus oculatus.</title>
        <authorList>
            <consortium name="The Broad Institute Genome Assembly &amp; Analysis Group"/>
            <consortium name="Computational R&amp;D Group"/>
            <consortium name="and Sequencing Platform"/>
            <person name="Di Palma F."/>
            <person name="Alfoldi J."/>
            <person name="Johnson J."/>
            <person name="Berlin A."/>
            <person name="Gnerre S."/>
            <person name="Jaffe D."/>
            <person name="MacCallum I."/>
            <person name="Young S."/>
            <person name="Walker B.J."/>
            <person name="Lander E.S."/>
            <person name="Lindblad-Toh K."/>
        </authorList>
    </citation>
    <scope>NUCLEOTIDE SEQUENCE [LARGE SCALE GENOMIC DNA]</scope>
</reference>
<feature type="disulfide bond" evidence="11">
    <location>
        <begin position="452"/>
        <end position="516"/>
    </location>
</feature>
<feature type="domain" description="SRCR" evidence="13">
    <location>
        <begin position="1610"/>
        <end position="1710"/>
    </location>
</feature>
<evidence type="ECO:0000256" key="3">
    <source>
        <dbReference type="ARBA" id="ARBA00022729"/>
    </source>
</evidence>
<feature type="disulfide bond" evidence="11">
    <location>
        <begin position="1259"/>
        <end position="1269"/>
    </location>
</feature>
<evidence type="ECO:0000256" key="6">
    <source>
        <dbReference type="ARBA" id="ARBA00023170"/>
    </source>
</evidence>
<feature type="disulfide bond" evidence="11">
    <location>
        <begin position="1228"/>
        <end position="1289"/>
    </location>
</feature>
<dbReference type="FunFam" id="3.10.250.10:FF:000002">
    <property type="entry name" value="Scavenger receptor cysteine-rich type 1 protein M130"/>
    <property type="match status" value="1"/>
</dbReference>
<evidence type="ECO:0000256" key="11">
    <source>
        <dbReference type="PROSITE-ProRule" id="PRU00196"/>
    </source>
</evidence>
<evidence type="ECO:0000313" key="15">
    <source>
        <dbReference type="Proteomes" id="UP000018468"/>
    </source>
</evidence>
<feature type="disulfide bond" evidence="11">
    <location>
        <begin position="706"/>
        <end position="716"/>
    </location>
</feature>
<feature type="disulfide bond" evidence="11">
    <location>
        <begin position="1029"/>
        <end position="1039"/>
    </location>
</feature>
<feature type="domain" description="SRCR" evidence="13">
    <location>
        <begin position="1400"/>
        <end position="1500"/>
    </location>
</feature>
<feature type="domain" description="SRCR" evidence="13">
    <location>
        <begin position="1715"/>
        <end position="1815"/>
    </location>
</feature>
<keyword evidence="3 12" id="KW-0732">Signal</keyword>
<evidence type="ECO:0000256" key="10">
    <source>
        <dbReference type="ARBA" id="ARBA00069168"/>
    </source>
</evidence>
<feature type="disulfide bond" evidence="11">
    <location>
        <begin position="1364"/>
        <end position="1374"/>
    </location>
</feature>
<evidence type="ECO:0000256" key="8">
    <source>
        <dbReference type="ARBA" id="ARBA00058074"/>
    </source>
</evidence>
<feature type="disulfide bond" evidence="11">
    <location>
        <begin position="1425"/>
        <end position="1489"/>
    </location>
</feature>
<feature type="disulfide bond" evidence="11">
    <location>
        <begin position="1090"/>
        <end position="1154"/>
    </location>
</feature>
<feature type="disulfide bond" evidence="11">
    <location>
        <begin position="675"/>
        <end position="736"/>
    </location>
</feature>
<dbReference type="STRING" id="7918.ENSLOCP00000019096"/>
<feature type="disulfide bond" evidence="11">
    <location>
        <begin position="601"/>
        <end position="611"/>
    </location>
</feature>
<feature type="domain" description="SRCR" evidence="13">
    <location>
        <begin position="750"/>
        <end position="850"/>
    </location>
</feature>
<dbReference type="EMBL" id="AHAT01031371">
    <property type="status" value="NOT_ANNOTATED_CDS"/>
    <property type="molecule type" value="Genomic_DNA"/>
</dbReference>
<dbReference type="EMBL" id="AHAT01031369">
    <property type="status" value="NOT_ANNOTATED_CDS"/>
    <property type="molecule type" value="Genomic_DNA"/>
</dbReference>
<proteinExistence type="predicted"/>
<dbReference type="Ensembl" id="ENSLOCT00000019128.1">
    <property type="protein sequence ID" value="ENSLOCP00000019096.1"/>
    <property type="gene ID" value="ENSLOCG00000015515.1"/>
</dbReference>
<keyword evidence="2" id="KW-0964">Secreted</keyword>
<comment type="subcellular location">
    <subcellularLocation>
        <location evidence="1">Secreted</location>
    </subcellularLocation>
</comment>
<organism evidence="14 15">
    <name type="scientific">Lepisosteus oculatus</name>
    <name type="common">Spotted gar</name>
    <dbReference type="NCBI Taxonomy" id="7918"/>
    <lineage>
        <taxon>Eukaryota</taxon>
        <taxon>Metazoa</taxon>
        <taxon>Chordata</taxon>
        <taxon>Craniata</taxon>
        <taxon>Vertebrata</taxon>
        <taxon>Euteleostomi</taxon>
        <taxon>Actinopterygii</taxon>
        <taxon>Neopterygii</taxon>
        <taxon>Holostei</taxon>
        <taxon>Semionotiformes</taxon>
        <taxon>Lepisosteidae</taxon>
        <taxon>Lepisosteus</taxon>
    </lineage>
</organism>
<dbReference type="PRINTS" id="PR00258">
    <property type="entry name" value="SPERACTRCPTR"/>
</dbReference>
<feature type="disulfide bond" evidence="11">
    <location>
        <begin position="160"/>
        <end position="224"/>
    </location>
</feature>
<feature type="disulfide bond" evidence="11">
    <location>
        <begin position="360"/>
        <end position="421"/>
    </location>
</feature>
<feature type="disulfide bond" evidence="11">
    <location>
        <begin position="100"/>
        <end position="110"/>
    </location>
</feature>
<feature type="disulfide bond" evidence="11">
    <location>
        <begin position="775"/>
        <end position="839"/>
    </location>
</feature>
<dbReference type="eggNOG" id="ENOG502QQ5W">
    <property type="taxonomic scope" value="Eukaryota"/>
</dbReference>
<dbReference type="Pfam" id="PF00530">
    <property type="entry name" value="SRCR"/>
    <property type="match status" value="17"/>
</dbReference>
<feature type="disulfide bond" evidence="11">
    <location>
        <begin position="496"/>
        <end position="506"/>
    </location>
</feature>
<feature type="disulfide bond" evidence="11">
    <location>
        <begin position="1648"/>
        <end position="1709"/>
    </location>
</feature>
<feature type="signal peptide" evidence="12">
    <location>
        <begin position="1"/>
        <end position="25"/>
    </location>
</feature>
<dbReference type="GeneTree" id="ENSGT00950000183145"/>
<evidence type="ECO:0000259" key="13">
    <source>
        <dbReference type="PROSITE" id="PS50287"/>
    </source>
</evidence>
<dbReference type="InterPro" id="IPR001190">
    <property type="entry name" value="SRCR"/>
</dbReference>
<feature type="disulfide bond" evidence="11">
    <location>
        <begin position="1215"/>
        <end position="1279"/>
    </location>
</feature>
<dbReference type="FunFam" id="3.10.250.10:FF:000007">
    <property type="entry name" value="Soluble scavenger receptor cysteine-rich domain-containing protein SSC5D"/>
    <property type="match status" value="1"/>
</dbReference>
<keyword evidence="4" id="KW-0677">Repeat</keyword>
<feature type="domain" description="SRCR" evidence="13">
    <location>
        <begin position="532"/>
        <end position="632"/>
    </location>
</feature>
<evidence type="ECO:0000256" key="5">
    <source>
        <dbReference type="ARBA" id="ARBA00023157"/>
    </source>
</evidence>
<feature type="chain" id="PRO_5004867634" description="Soluble scavenger receptor cysteine-rich domain-containing protein SSC5D" evidence="12">
    <location>
        <begin position="26"/>
        <end position="1817"/>
    </location>
</feature>
<feature type="disulfide bond" evidence="11">
    <location>
        <begin position="819"/>
        <end position="829"/>
    </location>
</feature>
<dbReference type="SUPFAM" id="SSF56487">
    <property type="entry name" value="SRCR-like"/>
    <property type="match status" value="17"/>
</dbReference>